<dbReference type="Proteomes" id="UP000630805">
    <property type="component" value="Unassembled WGS sequence"/>
</dbReference>
<evidence type="ECO:0000313" key="1">
    <source>
        <dbReference type="EMBL" id="NVO56375.1"/>
    </source>
</evidence>
<name>A0ABX2PRL9_9RHOB</name>
<accession>A0ABX2PRL9</accession>
<protein>
    <submittedName>
        <fullName evidence="1">Uncharacterized protein</fullName>
    </submittedName>
</protein>
<proteinExistence type="predicted"/>
<organism evidence="1 2">
    <name type="scientific">Ruegeria haliotis</name>
    <dbReference type="NCBI Taxonomy" id="2747601"/>
    <lineage>
        <taxon>Bacteria</taxon>
        <taxon>Pseudomonadati</taxon>
        <taxon>Pseudomonadota</taxon>
        <taxon>Alphaproteobacteria</taxon>
        <taxon>Rhodobacterales</taxon>
        <taxon>Roseobacteraceae</taxon>
        <taxon>Ruegeria</taxon>
    </lineage>
</organism>
<gene>
    <name evidence="1" type="ORF">HW561_11295</name>
</gene>
<keyword evidence="2" id="KW-1185">Reference proteome</keyword>
<dbReference type="EMBL" id="JABXWT010000004">
    <property type="protein sequence ID" value="NVO56375.1"/>
    <property type="molecule type" value="Genomic_DNA"/>
</dbReference>
<sequence>MENIKKKTLKQQFKILSPKLNNSAGHTTLTEWSGRNLRHNIYTTVENQPTKKNSELTPLSTKLVVATPTGKRNS</sequence>
<reference evidence="1 2" key="1">
    <citation type="submission" date="2020-06" db="EMBL/GenBank/DDBJ databases">
        <authorList>
            <person name="Cao W.R."/>
        </authorList>
    </citation>
    <scope>NUCLEOTIDE SEQUENCE [LARGE SCALE GENOMIC DNA]</scope>
    <source>
        <strain evidence="1 2">B1Z28</strain>
    </source>
</reference>
<evidence type="ECO:0000313" key="2">
    <source>
        <dbReference type="Proteomes" id="UP000630805"/>
    </source>
</evidence>
<dbReference type="RefSeq" id="WP_176864767.1">
    <property type="nucleotide sequence ID" value="NZ_JABXWT010000004.1"/>
</dbReference>
<comment type="caution">
    <text evidence="1">The sequence shown here is derived from an EMBL/GenBank/DDBJ whole genome shotgun (WGS) entry which is preliminary data.</text>
</comment>